<dbReference type="Proteomes" id="UP000009134">
    <property type="component" value="Plasmid pNL2"/>
</dbReference>
<dbReference type="SUPFAM" id="SSF54909">
    <property type="entry name" value="Dimeric alpha+beta barrel"/>
    <property type="match status" value="1"/>
</dbReference>
<evidence type="ECO:0000313" key="5">
    <source>
        <dbReference type="EMBL" id="ABP64593.1"/>
    </source>
</evidence>
<dbReference type="InterPro" id="IPR011008">
    <property type="entry name" value="Dimeric_a/b-barrel"/>
</dbReference>
<dbReference type="HOGENOM" id="CLU_091233_5_2_5"/>
<gene>
    <name evidence="5" type="ordered locus">Saro_3734</name>
</gene>
<keyword evidence="2" id="KW-0238">DNA-binding</keyword>
<evidence type="ECO:0000256" key="1">
    <source>
        <dbReference type="ARBA" id="ARBA00023015"/>
    </source>
</evidence>
<dbReference type="GO" id="GO:0043565">
    <property type="term" value="F:sequence-specific DNA binding"/>
    <property type="evidence" value="ECO:0007669"/>
    <property type="project" value="InterPro"/>
</dbReference>
<dbReference type="PRINTS" id="PR00033">
    <property type="entry name" value="HTHASNC"/>
</dbReference>
<dbReference type="KEGG" id="nar:Saro_3734"/>
<dbReference type="GO" id="GO:0005829">
    <property type="term" value="C:cytosol"/>
    <property type="evidence" value="ECO:0007669"/>
    <property type="project" value="TreeGrafter"/>
</dbReference>
<reference evidence="5 6" key="1">
    <citation type="submission" date="2007-04" db="EMBL/GenBank/DDBJ databases">
        <title>Complete sequence of plasmid pNL2 of Novosphingobium aromaticivorans DSM 12444.</title>
        <authorList>
            <consortium name="US DOE Joint Genome Institute"/>
            <person name="Copeland A."/>
            <person name="Lucas S."/>
            <person name="Lapidus A."/>
            <person name="Barry K."/>
            <person name="Detter J.C."/>
            <person name="Glavina del Rio T."/>
            <person name="Hammon N."/>
            <person name="Israni S."/>
            <person name="Dalin E."/>
            <person name="Tice H."/>
            <person name="Pitluck S."/>
            <person name="Chertkov O."/>
            <person name="Han C."/>
            <person name="Thomson S."/>
            <person name="Schmutz J."/>
            <person name="Larimer F."/>
            <person name="Land M."/>
            <person name="Kyrpides N."/>
            <person name="Ivanova N."/>
            <person name="Fredrickson J."/>
            <person name="Romine M.F."/>
            <person name="Richardson P."/>
        </authorList>
    </citation>
    <scope>NUCLEOTIDE SEQUENCE [LARGE SCALE GENOMIC DNA]</scope>
    <source>
        <strain evidence="6">ATCC 700278 / DSM 12444 / CCUG 56034 / CIP 105152 / NBRC 16084 / F199</strain>
        <plasmid evidence="5 6">pNL2</plasmid>
    </source>
</reference>
<dbReference type="PANTHER" id="PTHR30154:SF34">
    <property type="entry name" value="TRANSCRIPTIONAL REGULATOR AZLB"/>
    <property type="match status" value="1"/>
</dbReference>
<dbReference type="SMART" id="SM00344">
    <property type="entry name" value="HTH_ASNC"/>
    <property type="match status" value="1"/>
</dbReference>
<dbReference type="Pfam" id="PF22482">
    <property type="entry name" value="AsnC_trans_reg_3"/>
    <property type="match status" value="1"/>
</dbReference>
<name>A4XF82_NOVAD</name>
<dbReference type="Pfam" id="PF13404">
    <property type="entry name" value="HTH_AsnC-type"/>
    <property type="match status" value="1"/>
</dbReference>
<dbReference type="CDD" id="cd00090">
    <property type="entry name" value="HTH_ARSR"/>
    <property type="match status" value="1"/>
</dbReference>
<dbReference type="Gene3D" id="1.10.10.10">
    <property type="entry name" value="Winged helix-like DNA-binding domain superfamily/Winged helix DNA-binding domain"/>
    <property type="match status" value="1"/>
</dbReference>
<keyword evidence="3" id="KW-0804">Transcription</keyword>
<dbReference type="InterPro" id="IPR036388">
    <property type="entry name" value="WH-like_DNA-bd_sf"/>
</dbReference>
<dbReference type="InterPro" id="IPR036390">
    <property type="entry name" value="WH_DNA-bd_sf"/>
</dbReference>
<dbReference type="InterPro" id="IPR000485">
    <property type="entry name" value="AsnC-type_HTH_dom"/>
</dbReference>
<geneLocation type="plasmid" evidence="5 6">
    <name>pNL2</name>
</geneLocation>
<keyword evidence="6" id="KW-1185">Reference proteome</keyword>
<feature type="domain" description="HTH asnC-type" evidence="4">
    <location>
        <begin position="6"/>
        <end position="71"/>
    </location>
</feature>
<dbReference type="EMBL" id="CP000677">
    <property type="protein sequence ID" value="ABP64593.1"/>
    <property type="molecule type" value="Genomic_DNA"/>
</dbReference>
<dbReference type="InterPro" id="IPR019888">
    <property type="entry name" value="Tscrpt_reg_AsnC-like"/>
</dbReference>
<evidence type="ECO:0000313" key="6">
    <source>
        <dbReference type="Proteomes" id="UP000009134"/>
    </source>
</evidence>
<evidence type="ECO:0000256" key="3">
    <source>
        <dbReference type="ARBA" id="ARBA00023163"/>
    </source>
</evidence>
<dbReference type="PANTHER" id="PTHR30154">
    <property type="entry name" value="LEUCINE-RESPONSIVE REGULATORY PROTEIN"/>
    <property type="match status" value="1"/>
</dbReference>
<keyword evidence="5" id="KW-0614">Plasmid</keyword>
<dbReference type="GO" id="GO:0043200">
    <property type="term" value="P:response to amino acid"/>
    <property type="evidence" value="ECO:0007669"/>
    <property type="project" value="TreeGrafter"/>
</dbReference>
<dbReference type="InterPro" id="IPR011991">
    <property type="entry name" value="ArsR-like_HTH"/>
</dbReference>
<evidence type="ECO:0000256" key="2">
    <source>
        <dbReference type="ARBA" id="ARBA00023125"/>
    </source>
</evidence>
<organism evidence="5 6">
    <name type="scientific">Novosphingobium aromaticivorans (strain ATCC 700278 / DSM 12444 / CCUG 56034 / CIP 105152 / NBRC 16084 / F199)</name>
    <dbReference type="NCBI Taxonomy" id="279238"/>
    <lineage>
        <taxon>Bacteria</taxon>
        <taxon>Pseudomonadati</taxon>
        <taxon>Pseudomonadota</taxon>
        <taxon>Alphaproteobacteria</taxon>
        <taxon>Sphingomonadales</taxon>
        <taxon>Sphingomonadaceae</taxon>
        <taxon>Novosphingobium</taxon>
    </lineage>
</organism>
<dbReference type="SUPFAM" id="SSF46785">
    <property type="entry name" value="Winged helix' DNA-binding domain"/>
    <property type="match status" value="1"/>
</dbReference>
<keyword evidence="1" id="KW-0805">Transcription regulation</keyword>
<protein>
    <submittedName>
        <fullName evidence="5">Transcriptional regulator, AsnC family</fullName>
    </submittedName>
</protein>
<dbReference type="eggNOG" id="COG1522">
    <property type="taxonomic scope" value="Bacteria"/>
</dbReference>
<dbReference type="GO" id="GO:0006355">
    <property type="term" value="P:regulation of DNA-templated transcription"/>
    <property type="evidence" value="ECO:0007669"/>
    <property type="project" value="UniProtKB-ARBA"/>
</dbReference>
<sequence>MKQIELNDLDRRILERLSVDARVSNREIARELGVTEGTIRMRLKRLTDENAIQVVAITNYDHMSDPLVAYLWIDVDSTYPVGPIIEALVAEPQITYVATLIGRADIMAITWVNDASQLVDYLHDRIDQIPGIARIHYELTHKLIKHDYRTTSIVQ</sequence>
<dbReference type="PROSITE" id="PS50956">
    <property type="entry name" value="HTH_ASNC_2"/>
    <property type="match status" value="1"/>
</dbReference>
<evidence type="ECO:0000259" key="4">
    <source>
        <dbReference type="PROSITE" id="PS50956"/>
    </source>
</evidence>
<accession>A4XF82</accession>
<dbReference type="Gene3D" id="3.30.70.920">
    <property type="match status" value="1"/>
</dbReference>
<dbReference type="AlphaFoldDB" id="A4XF82"/>
<dbReference type="InterPro" id="IPR054609">
    <property type="entry name" value="PF0864-like_C"/>
</dbReference>
<dbReference type="RefSeq" id="WP_011906976.1">
    <property type="nucleotide sequence ID" value="NC_009427.1"/>
</dbReference>
<proteinExistence type="predicted"/>